<dbReference type="Proteomes" id="UP000254956">
    <property type="component" value="Unassembled WGS sequence"/>
</dbReference>
<organism evidence="3 4">
    <name type="scientific">Staphylococcus arlettae</name>
    <dbReference type="NCBI Taxonomy" id="29378"/>
    <lineage>
        <taxon>Bacteria</taxon>
        <taxon>Bacillati</taxon>
        <taxon>Bacillota</taxon>
        <taxon>Bacilli</taxon>
        <taxon>Bacillales</taxon>
        <taxon>Staphylococcaceae</taxon>
        <taxon>Staphylococcus</taxon>
    </lineage>
</organism>
<accession>A0A380CDJ2</accession>
<keyword evidence="5" id="KW-1185">Reference proteome</keyword>
<dbReference type="STRING" id="1212545.SARL_08549"/>
<dbReference type="EMBL" id="BKAV01000007">
    <property type="protein sequence ID" value="GEQ00078.1"/>
    <property type="molecule type" value="Genomic_DNA"/>
</dbReference>
<dbReference type="RefSeq" id="WP_002510429.1">
    <property type="nucleotide sequence ID" value="NZ_AP019698.1"/>
</dbReference>
<dbReference type="GeneID" id="97287555"/>
<dbReference type="OrthoDB" id="2295785at2"/>
<sequence length="187" mass="21180">MQGNNKTKIILITLAIIIFTLLVCGIFYGAYYFIKENVNFSAPNTASEQKEGKRDKPKVDVLSSQFSNDFMHADRRDGYANITKGIKRDSLENELGSPDDKIKVDDVRVWVYGNVGVNFKDDEVNRVFIVPQKITVQEFQNYHGSATIHQADGALIYDDNTSNSYTIKVYADKEGKIEGIENIDQLR</sequence>
<keyword evidence="1" id="KW-0812">Transmembrane</keyword>
<evidence type="ECO:0000313" key="5">
    <source>
        <dbReference type="Proteomes" id="UP000321598"/>
    </source>
</evidence>
<evidence type="ECO:0000313" key="3">
    <source>
        <dbReference type="EMBL" id="SUJ18490.1"/>
    </source>
</evidence>
<reference evidence="3 4" key="1">
    <citation type="submission" date="2018-06" db="EMBL/GenBank/DDBJ databases">
        <authorList>
            <consortium name="Pathogen Informatics"/>
            <person name="Doyle S."/>
        </authorList>
    </citation>
    <scope>NUCLEOTIDE SEQUENCE [LARGE SCALE GENOMIC DNA]</scope>
    <source>
        <strain evidence="3 4">NCTC12413</strain>
    </source>
</reference>
<keyword evidence="1" id="KW-1133">Transmembrane helix</keyword>
<dbReference type="EMBL" id="UGZE01000001">
    <property type="protein sequence ID" value="SUJ18490.1"/>
    <property type="molecule type" value="Genomic_DNA"/>
</dbReference>
<reference evidence="2 5" key="2">
    <citation type="submission" date="2019-07" db="EMBL/GenBank/DDBJ databases">
        <title>Whole genome shotgun sequence of Staphylococcus arlettae NBRC 109765.</title>
        <authorList>
            <person name="Hosoyama A."/>
            <person name="Uohara A."/>
            <person name="Ohji S."/>
            <person name="Ichikawa N."/>
        </authorList>
    </citation>
    <scope>NUCLEOTIDE SEQUENCE [LARGE SCALE GENOMIC DNA]</scope>
    <source>
        <strain evidence="2 5">NBRC 109765</strain>
    </source>
</reference>
<proteinExistence type="predicted"/>
<dbReference type="Proteomes" id="UP000321598">
    <property type="component" value="Unassembled WGS sequence"/>
</dbReference>
<evidence type="ECO:0000313" key="2">
    <source>
        <dbReference type="EMBL" id="GEQ00078.1"/>
    </source>
</evidence>
<dbReference type="AlphaFoldDB" id="A0A380CDJ2"/>
<feature type="transmembrane region" description="Helical" evidence="1">
    <location>
        <begin position="9"/>
        <end position="34"/>
    </location>
</feature>
<evidence type="ECO:0000313" key="4">
    <source>
        <dbReference type="Proteomes" id="UP000254956"/>
    </source>
</evidence>
<name>A0A380CDJ2_9STAP</name>
<keyword evidence="1" id="KW-0472">Membrane</keyword>
<protein>
    <submittedName>
        <fullName evidence="3">Uncharacterized protein</fullName>
    </submittedName>
</protein>
<gene>
    <name evidence="3" type="ORF">NCTC12413_01276</name>
    <name evidence="2" type="ORF">SAR03_11150</name>
</gene>
<evidence type="ECO:0000256" key="1">
    <source>
        <dbReference type="SAM" id="Phobius"/>
    </source>
</evidence>